<organism evidence="6">
    <name type="scientific">Ananas comosus</name>
    <name type="common">Pineapple</name>
    <name type="synonym">Ananas ananas</name>
    <dbReference type="NCBI Taxonomy" id="4615"/>
    <lineage>
        <taxon>Eukaryota</taxon>
        <taxon>Viridiplantae</taxon>
        <taxon>Streptophyta</taxon>
        <taxon>Embryophyta</taxon>
        <taxon>Tracheophyta</taxon>
        <taxon>Spermatophyta</taxon>
        <taxon>Magnoliopsida</taxon>
        <taxon>Liliopsida</taxon>
        <taxon>Poales</taxon>
        <taxon>Bromeliaceae</taxon>
        <taxon>Bromelioideae</taxon>
        <taxon>Ananas</taxon>
    </lineage>
</organism>
<protein>
    <submittedName>
        <fullName evidence="5 6">SKP1-like protein 1B</fullName>
    </submittedName>
</protein>
<evidence type="ECO:0000313" key="6">
    <source>
        <dbReference type="RefSeq" id="XP_020085345.1"/>
    </source>
</evidence>
<reference evidence="4" key="1">
    <citation type="journal article" date="2015" name="Nat. Genet.">
        <title>The pineapple genome and the evolution of CAM photosynthesis.</title>
        <authorList>
            <person name="Ming R."/>
            <person name="VanBuren R."/>
            <person name="Wai C.M."/>
            <person name="Tang H."/>
            <person name="Schatz M.C."/>
            <person name="Bowers J.E."/>
            <person name="Lyons E."/>
            <person name="Wang M.L."/>
            <person name="Chen J."/>
            <person name="Biggers E."/>
            <person name="Zhang J."/>
            <person name="Huang L."/>
            <person name="Zhang L."/>
            <person name="Miao W."/>
            <person name="Zhang J."/>
            <person name="Ye Z."/>
            <person name="Miao C."/>
            <person name="Lin Z."/>
            <person name="Wang H."/>
            <person name="Zhou H."/>
            <person name="Yim W.C."/>
            <person name="Priest H.D."/>
            <person name="Zheng C."/>
            <person name="Woodhouse M."/>
            <person name="Edger P.P."/>
            <person name="Guyot R."/>
            <person name="Guo H.B."/>
            <person name="Guo H."/>
            <person name="Zheng G."/>
            <person name="Singh R."/>
            <person name="Sharma A."/>
            <person name="Min X."/>
            <person name="Zheng Y."/>
            <person name="Lee H."/>
            <person name="Gurtowski J."/>
            <person name="Sedlazeck F.J."/>
            <person name="Harkess A."/>
            <person name="McKain M.R."/>
            <person name="Liao Z."/>
            <person name="Fang J."/>
            <person name="Liu J."/>
            <person name="Zhang X."/>
            <person name="Zhang Q."/>
            <person name="Hu W."/>
            <person name="Qin Y."/>
            <person name="Wang K."/>
            <person name="Chen L.Y."/>
            <person name="Shirley N."/>
            <person name="Lin Y.R."/>
            <person name="Liu L.Y."/>
            <person name="Hernandez A.G."/>
            <person name="Wright C.L."/>
            <person name="Bulone V."/>
            <person name="Tuskan G.A."/>
            <person name="Heath K."/>
            <person name="Zee F."/>
            <person name="Moore P.H."/>
            <person name="Sunkar R."/>
            <person name="Leebens-Mack J.H."/>
            <person name="Mockler T."/>
            <person name="Bennetzen J.L."/>
            <person name="Freeling M."/>
            <person name="Sankoff D."/>
            <person name="Paterson A.H."/>
            <person name="Zhu X."/>
            <person name="Yang X."/>
            <person name="Smith J.A."/>
            <person name="Cushman J.C."/>
            <person name="Paull R.E."/>
            <person name="Yu Q."/>
        </authorList>
    </citation>
    <scope>NUCLEOTIDE SEQUENCE [LARGE SCALE GENOMIC DNA]</scope>
    <source>
        <strain evidence="4">cv. F153</strain>
    </source>
</reference>
<evidence type="ECO:0000256" key="2">
    <source>
        <dbReference type="SAM" id="MobiDB-lite"/>
    </source>
</evidence>
<feature type="domain" description="SKP1 component POZ" evidence="3">
    <location>
        <begin position="17"/>
        <end position="67"/>
    </location>
</feature>
<reference evidence="5 6" key="2">
    <citation type="submission" date="2025-04" db="UniProtKB">
        <authorList>
            <consortium name="RefSeq"/>
        </authorList>
    </citation>
    <scope>IDENTIFICATION</scope>
    <source>
        <tissue evidence="5 6">Leaf</tissue>
    </source>
</reference>
<dbReference type="Gene3D" id="3.30.710.10">
    <property type="entry name" value="Potassium Channel Kv1.1, Chain A"/>
    <property type="match status" value="1"/>
</dbReference>
<name>A0A6P5EW26_ANACO</name>
<gene>
    <name evidence="5 6" type="primary">LOC109708131</name>
</gene>
<dbReference type="RefSeq" id="XP_020085345.1">
    <property type="nucleotide sequence ID" value="XM_020229756.1"/>
</dbReference>
<dbReference type="SUPFAM" id="SSF54695">
    <property type="entry name" value="POZ domain"/>
    <property type="match status" value="1"/>
</dbReference>
<feature type="region of interest" description="Disordered" evidence="2">
    <location>
        <begin position="72"/>
        <end position="99"/>
    </location>
</feature>
<evidence type="ECO:0000313" key="5">
    <source>
        <dbReference type="RefSeq" id="XP_020085337.1"/>
    </source>
</evidence>
<dbReference type="PANTHER" id="PTHR11165">
    <property type="entry name" value="SKP1"/>
    <property type="match status" value="1"/>
</dbReference>
<dbReference type="Proteomes" id="UP000515123">
    <property type="component" value="Linkage group 1"/>
</dbReference>
<dbReference type="GO" id="GO:0006511">
    <property type="term" value="P:ubiquitin-dependent protein catabolic process"/>
    <property type="evidence" value="ECO:0007669"/>
    <property type="project" value="InterPro"/>
</dbReference>
<keyword evidence="4" id="KW-1185">Reference proteome</keyword>
<dbReference type="Pfam" id="PF03931">
    <property type="entry name" value="Skp1_POZ"/>
    <property type="match status" value="1"/>
</dbReference>
<dbReference type="RefSeq" id="XP_020085337.1">
    <property type="nucleotide sequence ID" value="XM_020229748.1"/>
</dbReference>
<proteinExistence type="predicted"/>
<dbReference type="GeneID" id="109708131"/>
<evidence type="ECO:0000256" key="1">
    <source>
        <dbReference type="ARBA" id="ARBA00004906"/>
    </source>
</evidence>
<evidence type="ECO:0000259" key="3">
    <source>
        <dbReference type="Pfam" id="PF03931"/>
    </source>
</evidence>
<accession>A0A6P5EW26</accession>
<dbReference type="InterPro" id="IPR011333">
    <property type="entry name" value="SKP1/BTB/POZ_sf"/>
</dbReference>
<dbReference type="InterPro" id="IPR016897">
    <property type="entry name" value="SKP1"/>
</dbReference>
<dbReference type="InterPro" id="IPR016073">
    <property type="entry name" value="Skp1_comp_POZ"/>
</dbReference>
<sequence length="99" mass="10638">MNCKRVRIKFHLTGYKRIFEVDEAMAVESQRIKYAIEDTCVEDGILVFNVNVNAKILSKVIEYCKRHAAAKPSAAAGGSGGAGAGDDSTSSSTAVEELK</sequence>
<comment type="pathway">
    <text evidence="1">Protein modification; protein ubiquitination.</text>
</comment>
<evidence type="ECO:0000313" key="4">
    <source>
        <dbReference type="Proteomes" id="UP000515123"/>
    </source>
</evidence>
<feature type="compositionally biased region" description="Low complexity" evidence="2">
    <location>
        <begin position="85"/>
        <end position="99"/>
    </location>
</feature>
<dbReference type="AlphaFoldDB" id="A0A6P5EW26"/>